<dbReference type="Proteomes" id="UP000199361">
    <property type="component" value="Unassembled WGS sequence"/>
</dbReference>
<feature type="region of interest" description="Disordered" evidence="1">
    <location>
        <begin position="1"/>
        <end position="36"/>
    </location>
</feature>
<keyword evidence="3" id="KW-1185">Reference proteome</keyword>
<organism evidence="2 3">
    <name type="scientific">Nonomuraea wenchangensis</name>
    <dbReference type="NCBI Taxonomy" id="568860"/>
    <lineage>
        <taxon>Bacteria</taxon>
        <taxon>Bacillati</taxon>
        <taxon>Actinomycetota</taxon>
        <taxon>Actinomycetes</taxon>
        <taxon>Streptosporangiales</taxon>
        <taxon>Streptosporangiaceae</taxon>
        <taxon>Nonomuraea</taxon>
    </lineage>
</organism>
<reference evidence="2 3" key="1">
    <citation type="submission" date="2016-10" db="EMBL/GenBank/DDBJ databases">
        <authorList>
            <person name="de Groot N.N."/>
        </authorList>
    </citation>
    <scope>NUCLEOTIDE SEQUENCE [LARGE SCALE GENOMIC DNA]</scope>
    <source>
        <strain evidence="2 3">CGMCC 4.5598</strain>
    </source>
</reference>
<dbReference type="RefSeq" id="WP_245774798.1">
    <property type="nucleotide sequence ID" value="NZ_FOHX01000004.1"/>
</dbReference>
<gene>
    <name evidence="2" type="ORF">SAMN05421811_104575</name>
</gene>
<dbReference type="AlphaFoldDB" id="A0A1I0HZA1"/>
<name>A0A1I0HZA1_9ACTN</name>
<evidence type="ECO:0000313" key="3">
    <source>
        <dbReference type="Proteomes" id="UP000199361"/>
    </source>
</evidence>
<sequence>MTDTGPAPRSGASPGTGTRQAGSGADDGLGTGPENEALAIAERARSCDGVAALSSGPFGTVATYLPGRRVAGVSVNDRTVEIAIVATMDRPLPETADEVRRAVSDLAGERRVDVRIADIRIDDIRVDDIVEGP</sequence>
<dbReference type="EMBL" id="FOHX01000004">
    <property type="protein sequence ID" value="SET89261.1"/>
    <property type="molecule type" value="Genomic_DNA"/>
</dbReference>
<evidence type="ECO:0000313" key="2">
    <source>
        <dbReference type="EMBL" id="SET89261.1"/>
    </source>
</evidence>
<evidence type="ECO:0000256" key="1">
    <source>
        <dbReference type="SAM" id="MobiDB-lite"/>
    </source>
</evidence>
<accession>A0A1I0HZA1</accession>
<proteinExistence type="predicted"/>
<dbReference type="STRING" id="568860.SAMN05421811_104575"/>
<evidence type="ECO:0008006" key="4">
    <source>
        <dbReference type="Google" id="ProtNLM"/>
    </source>
</evidence>
<protein>
    <recommendedName>
        <fullName evidence="4">Asp23 family, cell envelope-related function</fullName>
    </recommendedName>
</protein>